<reference evidence="1" key="1">
    <citation type="submission" date="2019-09" db="EMBL/GenBank/DDBJ databases">
        <title>Draft genome information of white flower Hibiscus syriacus.</title>
        <authorList>
            <person name="Kim Y.-M."/>
        </authorList>
    </citation>
    <scope>NUCLEOTIDE SEQUENCE [LARGE SCALE GENOMIC DNA]</scope>
    <source>
        <strain evidence="1">YM2019G1</strain>
    </source>
</reference>
<dbReference type="AlphaFoldDB" id="A0A6A2ZFL7"/>
<organism evidence="1 2">
    <name type="scientific">Hibiscus syriacus</name>
    <name type="common">Rose of Sharon</name>
    <dbReference type="NCBI Taxonomy" id="106335"/>
    <lineage>
        <taxon>Eukaryota</taxon>
        <taxon>Viridiplantae</taxon>
        <taxon>Streptophyta</taxon>
        <taxon>Embryophyta</taxon>
        <taxon>Tracheophyta</taxon>
        <taxon>Spermatophyta</taxon>
        <taxon>Magnoliopsida</taxon>
        <taxon>eudicotyledons</taxon>
        <taxon>Gunneridae</taxon>
        <taxon>Pentapetalae</taxon>
        <taxon>rosids</taxon>
        <taxon>malvids</taxon>
        <taxon>Malvales</taxon>
        <taxon>Malvaceae</taxon>
        <taxon>Malvoideae</taxon>
        <taxon>Hibiscus</taxon>
    </lineage>
</organism>
<accession>A0A6A2ZFL7</accession>
<proteinExistence type="predicted"/>
<sequence>MNISAESIDVASREATTTPFSHSSLSSHSAVSLPQPSPWLSSSSVSFFFSVLAAEAEKGNGGSTRRTRLSVAVTPEHQISYPPKLRESRGVALLTRVRDVASTVILSPLFHSQYGPTAGSNASGESSTKSFLRGCRGGDTSPPFDFEAEPFSSAAKRRSWLNNGKRRRQKQVKRRHLHKQTKIVVFLRRSVSSSCI</sequence>
<name>A0A6A2ZFL7_HIBSY</name>
<keyword evidence="2" id="KW-1185">Reference proteome</keyword>
<dbReference type="Proteomes" id="UP000436088">
    <property type="component" value="Unassembled WGS sequence"/>
</dbReference>
<gene>
    <name evidence="1" type="ORF">F3Y22_tig00110893pilonHSYRG00557</name>
</gene>
<comment type="caution">
    <text evidence="1">The sequence shown here is derived from an EMBL/GenBank/DDBJ whole genome shotgun (WGS) entry which is preliminary data.</text>
</comment>
<dbReference type="EMBL" id="VEPZ02001150">
    <property type="protein sequence ID" value="KAE8690811.1"/>
    <property type="molecule type" value="Genomic_DNA"/>
</dbReference>
<evidence type="ECO:0000313" key="2">
    <source>
        <dbReference type="Proteomes" id="UP000436088"/>
    </source>
</evidence>
<evidence type="ECO:0000313" key="1">
    <source>
        <dbReference type="EMBL" id="KAE8690811.1"/>
    </source>
</evidence>
<protein>
    <submittedName>
        <fullName evidence="1">Uncharacterized protein</fullName>
    </submittedName>
</protein>